<dbReference type="SMART" id="SM00448">
    <property type="entry name" value="REC"/>
    <property type="match status" value="1"/>
</dbReference>
<dbReference type="InterPro" id="IPR011006">
    <property type="entry name" value="CheY-like_superfamily"/>
</dbReference>
<dbReference type="PANTHER" id="PTHR33121">
    <property type="entry name" value="CYCLIC DI-GMP PHOSPHODIESTERASE PDEF"/>
    <property type="match status" value="1"/>
</dbReference>
<feature type="domain" description="Response regulatory" evidence="2">
    <location>
        <begin position="4"/>
        <end position="119"/>
    </location>
</feature>
<keyword evidence="5" id="KW-1185">Reference proteome</keyword>
<sequence>MTNKLLIVDDEEAILRALKRLFARAGYRVFTATSGYDALNIMAQEHCQVIISDFRMPVMNGSQLLAAIKAQYPTSLCMILSGFTDFSSVLALLNSGTVFRFLQKPWDETLLYSEVEAAFIAYNKHFDENEVNQLMANSAEALIELYPNGQIGRVNGVAKQIFNLDSSSILIADVFPFCSYECLLTLFSSNIDNVVLKATTGKNVEFVLKKTTDKSRFFELQFMNKNDGALPYRKQLASFLDQNEIVNLADSLLETVKPFAMVAIHLKNYSYWTEIIGPVATEKLFDDIALTLFTQSKISSSALAFLTNEHFVLLMDNFTNEHDLHKQLTDFIAPFSHTSYSDKSVRVELVVTYCIAREDGDNAAQLLSNALISNRLHRTGHSHFFMRYDAAIIEQKRKQLFISKALFHAVDNQQLYLHFQPKFDLNQRKITSCEVLLRWEHPQLGNISPVVFIPIAEREGQIIELGYWVIHAACMAISNWTQKGIRLDKVAINISGKQLSHADFIPRVEALLAGFDIDMSTLEFELTESWLVDNIEESAEKLTRLKNAGISIAIDDFGTGYSSLSYLSKLPIDVLKIDRSLIIDISDNLNTQSMVGNITRMAHDLGMKVVVEGVEHIEQMLILEKLNCDVIQGYFIARPQDEDSFTRLIANADASIAAVMGGI</sequence>
<dbReference type="SUPFAM" id="SSF52172">
    <property type="entry name" value="CheY-like"/>
    <property type="match status" value="1"/>
</dbReference>
<dbReference type="SUPFAM" id="SSF141868">
    <property type="entry name" value="EAL domain-like"/>
    <property type="match status" value="1"/>
</dbReference>
<dbReference type="Proteomes" id="UP001477278">
    <property type="component" value="Unassembled WGS sequence"/>
</dbReference>
<dbReference type="InterPro" id="IPR050706">
    <property type="entry name" value="Cyclic-di-GMP_PDE-like"/>
</dbReference>
<dbReference type="InterPro" id="IPR001789">
    <property type="entry name" value="Sig_transdc_resp-reg_receiver"/>
</dbReference>
<evidence type="ECO:0000313" key="4">
    <source>
        <dbReference type="EMBL" id="MEO3682212.1"/>
    </source>
</evidence>
<dbReference type="Gene3D" id="3.40.50.2300">
    <property type="match status" value="1"/>
</dbReference>
<evidence type="ECO:0000259" key="2">
    <source>
        <dbReference type="PROSITE" id="PS50110"/>
    </source>
</evidence>
<protein>
    <submittedName>
        <fullName evidence="4">EAL domain-containing protein</fullName>
    </submittedName>
</protein>
<dbReference type="CDD" id="cd17569">
    <property type="entry name" value="REC_HupR-like"/>
    <property type="match status" value="1"/>
</dbReference>
<evidence type="ECO:0000256" key="1">
    <source>
        <dbReference type="PROSITE-ProRule" id="PRU00169"/>
    </source>
</evidence>
<proteinExistence type="predicted"/>
<dbReference type="PROSITE" id="PS50883">
    <property type="entry name" value="EAL"/>
    <property type="match status" value="1"/>
</dbReference>
<dbReference type="InterPro" id="IPR043128">
    <property type="entry name" value="Rev_trsase/Diguanyl_cyclase"/>
</dbReference>
<comment type="caution">
    <text evidence="4">The sequence shown here is derived from an EMBL/GenBank/DDBJ whole genome shotgun (WGS) entry which is preliminary data.</text>
</comment>
<dbReference type="RefSeq" id="WP_182697317.1">
    <property type="nucleotide sequence ID" value="NZ_JBDPZN010000002.1"/>
</dbReference>
<accession>A0ABV0FN15</accession>
<dbReference type="PROSITE" id="PS50110">
    <property type="entry name" value="RESPONSE_REGULATORY"/>
    <property type="match status" value="1"/>
</dbReference>
<dbReference type="InterPro" id="IPR035919">
    <property type="entry name" value="EAL_sf"/>
</dbReference>
<organism evidence="4 5">
    <name type="scientific">Shewanella vesiculosa</name>
    <dbReference type="NCBI Taxonomy" id="518738"/>
    <lineage>
        <taxon>Bacteria</taxon>
        <taxon>Pseudomonadati</taxon>
        <taxon>Pseudomonadota</taxon>
        <taxon>Gammaproteobacteria</taxon>
        <taxon>Alteromonadales</taxon>
        <taxon>Shewanellaceae</taxon>
        <taxon>Shewanella</taxon>
    </lineage>
</organism>
<dbReference type="PANTHER" id="PTHR33121:SF79">
    <property type="entry name" value="CYCLIC DI-GMP PHOSPHODIESTERASE PDED-RELATED"/>
    <property type="match status" value="1"/>
</dbReference>
<dbReference type="CDD" id="cd01948">
    <property type="entry name" value="EAL"/>
    <property type="match status" value="1"/>
</dbReference>
<keyword evidence="1" id="KW-0597">Phosphoprotein</keyword>
<reference evidence="4 5" key="1">
    <citation type="submission" date="2024-05" db="EMBL/GenBank/DDBJ databases">
        <title>Genome sequencing of Marine Estuary Bacteria, Shewanella vesiculosa and S. baltica, and Pseudomonas syringae.</title>
        <authorList>
            <person name="Gurung A."/>
            <person name="Maclea K.S."/>
        </authorList>
    </citation>
    <scope>NUCLEOTIDE SEQUENCE [LARGE SCALE GENOMIC DNA]</scope>
    <source>
        <strain evidence="4 5">1A</strain>
    </source>
</reference>
<gene>
    <name evidence="4" type="ORF">ABHN84_07870</name>
</gene>
<dbReference type="EMBL" id="JBDPZN010000002">
    <property type="protein sequence ID" value="MEO3682212.1"/>
    <property type="molecule type" value="Genomic_DNA"/>
</dbReference>
<feature type="domain" description="EAL" evidence="3">
    <location>
        <begin position="399"/>
        <end position="653"/>
    </location>
</feature>
<evidence type="ECO:0000313" key="5">
    <source>
        <dbReference type="Proteomes" id="UP001477278"/>
    </source>
</evidence>
<evidence type="ECO:0000259" key="3">
    <source>
        <dbReference type="PROSITE" id="PS50883"/>
    </source>
</evidence>
<name>A0ABV0FN15_9GAMM</name>
<feature type="modified residue" description="4-aspartylphosphate" evidence="1">
    <location>
        <position position="53"/>
    </location>
</feature>
<dbReference type="InterPro" id="IPR001633">
    <property type="entry name" value="EAL_dom"/>
</dbReference>
<dbReference type="SMART" id="SM00052">
    <property type="entry name" value="EAL"/>
    <property type="match status" value="1"/>
</dbReference>
<dbReference type="Gene3D" id="3.30.70.270">
    <property type="match status" value="1"/>
</dbReference>
<dbReference type="Pfam" id="PF00563">
    <property type="entry name" value="EAL"/>
    <property type="match status" value="1"/>
</dbReference>
<dbReference type="Pfam" id="PF00072">
    <property type="entry name" value="Response_reg"/>
    <property type="match status" value="1"/>
</dbReference>
<dbReference type="Gene3D" id="3.20.20.450">
    <property type="entry name" value="EAL domain"/>
    <property type="match status" value="1"/>
</dbReference>